<protein>
    <submittedName>
        <fullName evidence="3">Phospholipase C, phosphocholine-specific</fullName>
    </submittedName>
</protein>
<reference evidence="3 4" key="1">
    <citation type="submission" date="2019-10" db="EMBL/GenBank/DDBJ databases">
        <title>Prolixibacter strains distinguished by the presence of nitrate reductase genes were adept at nitrate-dependent anaerobic corrosion of metallic iron and carbon steel.</title>
        <authorList>
            <person name="Iino T."/>
            <person name="Shono N."/>
            <person name="Ito K."/>
            <person name="Nakamura R."/>
            <person name="Sueoka K."/>
            <person name="Harayama S."/>
            <person name="Ohkuma M."/>
        </authorList>
    </citation>
    <scope>NUCLEOTIDE SEQUENCE [LARGE SCALE GENOMIC DNA]</scope>
    <source>
        <strain evidence="3 4">JCM 13498</strain>
    </source>
</reference>
<dbReference type="Gene3D" id="3.40.720.10">
    <property type="entry name" value="Alkaline Phosphatase, subunit A"/>
    <property type="match status" value="2"/>
</dbReference>
<dbReference type="NCBIfam" id="TIGR03396">
    <property type="entry name" value="PC_PLC"/>
    <property type="match status" value="1"/>
</dbReference>
<dbReference type="EMBL" id="BLAX01000001">
    <property type="protein sequence ID" value="GET32614.1"/>
    <property type="molecule type" value="Genomic_DNA"/>
</dbReference>
<dbReference type="PANTHER" id="PTHR31956:SF1">
    <property type="entry name" value="NON-SPECIFIC PHOSPHOLIPASE C1"/>
    <property type="match status" value="1"/>
</dbReference>
<evidence type="ECO:0000256" key="1">
    <source>
        <dbReference type="ARBA" id="ARBA00022801"/>
    </source>
</evidence>
<keyword evidence="1" id="KW-0378">Hydrolase</keyword>
<organism evidence="3 4">
    <name type="scientific">Prolixibacter bellariivorans</name>
    <dbReference type="NCBI Taxonomy" id="314319"/>
    <lineage>
        <taxon>Bacteria</taxon>
        <taxon>Pseudomonadati</taxon>
        <taxon>Bacteroidota</taxon>
        <taxon>Bacteroidia</taxon>
        <taxon>Marinilabiliales</taxon>
        <taxon>Prolixibacteraceae</taxon>
        <taxon>Prolixibacter</taxon>
    </lineage>
</organism>
<dbReference type="InterPro" id="IPR007312">
    <property type="entry name" value="Phosphoesterase"/>
</dbReference>
<evidence type="ECO:0000313" key="3">
    <source>
        <dbReference type="EMBL" id="GET32614.1"/>
    </source>
</evidence>
<gene>
    <name evidence="3" type="ORF">PbJCM13498_14770</name>
</gene>
<accession>A0A5M4AXX8</accession>
<evidence type="ECO:0000313" key="4">
    <source>
        <dbReference type="Proteomes" id="UP000391834"/>
    </source>
</evidence>
<comment type="caution">
    <text evidence="3">The sequence shown here is derived from an EMBL/GenBank/DDBJ whole genome shotgun (WGS) entry which is preliminary data.</text>
</comment>
<dbReference type="InterPro" id="IPR017850">
    <property type="entry name" value="Alkaline_phosphatase_core_sf"/>
</dbReference>
<dbReference type="AlphaFoldDB" id="A0A5M4AXX8"/>
<dbReference type="PANTHER" id="PTHR31956">
    <property type="entry name" value="NON-SPECIFIC PHOSPHOLIPASE C4-RELATED"/>
    <property type="match status" value="1"/>
</dbReference>
<evidence type="ECO:0000259" key="2">
    <source>
        <dbReference type="Pfam" id="PF05506"/>
    </source>
</evidence>
<keyword evidence="4" id="KW-1185">Reference proteome</keyword>
<feature type="domain" description="Bacterial phospholipase C C-terminal" evidence="2">
    <location>
        <begin position="677"/>
        <end position="755"/>
    </location>
</feature>
<dbReference type="InterPro" id="IPR008475">
    <property type="entry name" value="PLipase_C_C"/>
</dbReference>
<proteinExistence type="predicted"/>
<feature type="domain" description="Bacterial phospholipase C C-terminal" evidence="2">
    <location>
        <begin position="572"/>
        <end position="668"/>
    </location>
</feature>
<dbReference type="GO" id="GO:0016042">
    <property type="term" value="P:lipid catabolic process"/>
    <property type="evidence" value="ECO:0007669"/>
    <property type="project" value="InterPro"/>
</dbReference>
<dbReference type="Pfam" id="PF04185">
    <property type="entry name" value="Phosphoesterase"/>
    <property type="match status" value="2"/>
</dbReference>
<dbReference type="GO" id="GO:0034480">
    <property type="term" value="F:phosphatidylcholine phospholipase C activity"/>
    <property type="evidence" value="ECO:0007669"/>
    <property type="project" value="InterPro"/>
</dbReference>
<dbReference type="Proteomes" id="UP000391834">
    <property type="component" value="Unassembled WGS sequence"/>
</dbReference>
<dbReference type="InterPro" id="IPR017767">
    <property type="entry name" value="PC-PLC"/>
</dbReference>
<dbReference type="Pfam" id="PF05506">
    <property type="entry name" value="PLipase_C_C"/>
    <property type="match status" value="2"/>
</dbReference>
<sequence length="772" mass="87753">MAINADPGTSYLDAEHIVFLMQENRSFDHCYGRLKGVRGFNDPRAIDLPTGLPVWFQRNSKGQTFAPFRLDIKNTKATWMGSLPHGWNDMVEARNHGKMNKWLDAKKSGNPDYQKLPLTMGHYDREDIPFYYALADAFTVCDQSFCSTLTGTSPNRCYFWAGTVREEPHNPDATAHVNNGQIDFKDVSWKTYPERLEEAGISWGVYQNELSIPSGLSDDEDYWLANFTDNDLEFTKQYHVRFHPLHRKFMQSELERLTQLEQSGKLKGDELEKNRATIERLKNDLETYSEANFEKLSEQEKAIHRKAFITNMNDPHYRQLESLEFDGQKVGVPKGDVLHQFRKDVNEGTLPMVSWLVAPCAFSDHPGSPWFGAWYVSEALDILTKNPEVWKKTIFVLTYDENDGYFDHMPPFAAPRQGSANDGATTQIPTDEEFVDGKDNLGLGFRVPMVIASPWSKGGFVNSEVFDHTSSLQFLEHFIETKTGKKVIEENIGTWRRAVCGDLTSVFRKADDSPASQDLLVDRNKYIERIYSAKNKKLPGDFKALDDQTIRNLQSNNKLGQYFPKQESGTKPACAIPYNLSLDTKIQPDEKALAFTFGCQPGLAKTKTITAPFQLYDLLALKNNQGQACYNFAVTEGKELGYSIPQHSDDYYFKGHGPNGFYREFKGKFSHSPEIHVQVSHLGHSGQLQIAIQKPGSKKLDIQLVDNSYKRANETFRLKDKSKEIFLNLSSSSGWYDYSLKVEGYPEFEQRFAGHVENGKTSMTDPLLGGVI</sequence>
<name>A0A5M4AXX8_9BACT</name>